<proteinExistence type="predicted"/>
<dbReference type="InterPro" id="IPR026325">
    <property type="entry name" value="DUF932"/>
</dbReference>
<dbReference type="NCBIfam" id="TIGR03299">
    <property type="entry name" value="LGT_TIGR03299"/>
    <property type="match status" value="1"/>
</dbReference>
<evidence type="ECO:0000313" key="1">
    <source>
        <dbReference type="EMBL" id="QGJ93547.1"/>
    </source>
</evidence>
<accession>A0A649VMC1</accession>
<name>A0A649VMC1_9CAUD</name>
<evidence type="ECO:0000313" key="2">
    <source>
        <dbReference type="Proteomes" id="UP000427282"/>
    </source>
</evidence>
<protein>
    <submittedName>
        <fullName evidence="1">Uncharacterized protein</fullName>
    </submittedName>
</protein>
<dbReference type="InterPro" id="IPR017686">
    <property type="entry name" value="Phg/plasmid-like_prot"/>
</dbReference>
<dbReference type="Pfam" id="PF06067">
    <property type="entry name" value="DUF932"/>
    <property type="match status" value="1"/>
</dbReference>
<dbReference type="RefSeq" id="YP_009885180.1">
    <property type="nucleotide sequence ID" value="NC_049478.1"/>
</dbReference>
<dbReference type="GeneID" id="55814551"/>
<sequence length="329" mass="35684">MSHELETYGELASFVSAREPAWHKLGTVLDSTFDAATALKTAHLAGWNVRKSPLTTVDDDGNVLQVPGKFANIRTNPFDGSTDVLGTSGSKYTPIQNEDHVDLLDTLVDESGAHLETAGSLRGGREVFVTMAMPDSMWIGGVDEVKTYISALNSHDGESSFKFVVGPVRVVCANTQAAAIAQAKSMFSVRHTANHKQSIATARDALGLTFKYIDGFQQEAEKMIQESLTEAAFYDIVKDLMGDPDKQKGAAKTTLVRKQDDLMELFTSSPTATQIKGTRWAGYQAVTEWVDFFSPVRGAKGDVQEARAVRAIGESGLNLKTKAFQLLSV</sequence>
<gene>
    <name evidence="1" type="primary">100</name>
    <name evidence="1" type="ORF">SEA_MUFASA8_100</name>
</gene>
<organism evidence="1 2">
    <name type="scientific">Arthrobacter phage Mufasa8</name>
    <dbReference type="NCBI Taxonomy" id="2656526"/>
    <lineage>
        <taxon>Viruses</taxon>
        <taxon>Duplodnaviria</taxon>
        <taxon>Heunggongvirae</taxon>
        <taxon>Uroviricota</taxon>
        <taxon>Caudoviricetes</taxon>
        <taxon>Mufasoctovirus</taxon>
        <taxon>Mufasoctovirus mufasa8</taxon>
    </lineage>
</organism>
<dbReference type="EMBL" id="MN586027">
    <property type="protein sequence ID" value="QGJ93547.1"/>
    <property type="molecule type" value="Genomic_DNA"/>
</dbReference>
<keyword evidence="2" id="KW-1185">Reference proteome</keyword>
<reference evidence="1 2" key="1">
    <citation type="submission" date="2019-10" db="EMBL/GenBank/DDBJ databases">
        <authorList>
            <person name="Garlena R.A."/>
            <person name="Russell D.A."/>
            <person name="Pope W.H."/>
            <person name="Jacobs-Sera D."/>
            <person name="Hatfull G.F."/>
        </authorList>
    </citation>
    <scope>NUCLEOTIDE SEQUENCE [LARGE SCALE GENOMIC DNA]</scope>
</reference>
<dbReference type="Proteomes" id="UP000427282">
    <property type="component" value="Segment"/>
</dbReference>
<dbReference type="KEGG" id="vg:55814551"/>